<name>A0A2J6SDP0_HYAVF</name>
<protein>
    <submittedName>
        <fullName evidence="1">Uncharacterized protein</fullName>
    </submittedName>
</protein>
<sequence>MDVSLSNLSQGEDTAKPESSKLEFDFSWTKFSSFINVPGSSSNPLYSIGFKTMKSQLTFKTSDGTIFGTGYLPGVSIDTNCSIHGKEIKLRAQKRFSFQYEYISNVFLEGEDGEGKGQMMTWVCDTGLKTWDYVCLDSRQMPVARFKANIWALKKVGWFDLLGQVAENEEMRDEVLVTGITLFYLTTLRTASLPSFFGAVFAGPRKEGRGKNKLGDGGKED</sequence>
<evidence type="ECO:0000313" key="2">
    <source>
        <dbReference type="Proteomes" id="UP000235786"/>
    </source>
</evidence>
<dbReference type="AlphaFoldDB" id="A0A2J6SDP0"/>
<dbReference type="Proteomes" id="UP000235786">
    <property type="component" value="Unassembled WGS sequence"/>
</dbReference>
<proteinExistence type="predicted"/>
<dbReference type="OrthoDB" id="4725912at2759"/>
<reference evidence="1 2" key="1">
    <citation type="submission" date="2016-04" db="EMBL/GenBank/DDBJ databases">
        <title>A degradative enzymes factory behind the ericoid mycorrhizal symbiosis.</title>
        <authorList>
            <consortium name="DOE Joint Genome Institute"/>
            <person name="Martino E."/>
            <person name="Morin E."/>
            <person name="Grelet G."/>
            <person name="Kuo A."/>
            <person name="Kohler A."/>
            <person name="Daghino S."/>
            <person name="Barry K."/>
            <person name="Choi C."/>
            <person name="Cichocki N."/>
            <person name="Clum A."/>
            <person name="Copeland A."/>
            <person name="Hainaut M."/>
            <person name="Haridas S."/>
            <person name="Labutti K."/>
            <person name="Lindquist E."/>
            <person name="Lipzen A."/>
            <person name="Khouja H.-R."/>
            <person name="Murat C."/>
            <person name="Ohm R."/>
            <person name="Olson A."/>
            <person name="Spatafora J."/>
            <person name="Veneault-Fourrey C."/>
            <person name="Henrissat B."/>
            <person name="Grigoriev I."/>
            <person name="Martin F."/>
            <person name="Perotto S."/>
        </authorList>
    </citation>
    <scope>NUCLEOTIDE SEQUENCE [LARGE SCALE GENOMIC DNA]</scope>
    <source>
        <strain evidence="1 2">F</strain>
    </source>
</reference>
<organism evidence="1 2">
    <name type="scientific">Hyaloscypha variabilis (strain UAMH 11265 / GT02V1 / F)</name>
    <name type="common">Meliniomyces variabilis</name>
    <dbReference type="NCBI Taxonomy" id="1149755"/>
    <lineage>
        <taxon>Eukaryota</taxon>
        <taxon>Fungi</taxon>
        <taxon>Dikarya</taxon>
        <taxon>Ascomycota</taxon>
        <taxon>Pezizomycotina</taxon>
        <taxon>Leotiomycetes</taxon>
        <taxon>Helotiales</taxon>
        <taxon>Hyaloscyphaceae</taxon>
        <taxon>Hyaloscypha</taxon>
        <taxon>Hyaloscypha variabilis</taxon>
    </lineage>
</organism>
<keyword evidence="2" id="KW-1185">Reference proteome</keyword>
<accession>A0A2J6SDP0</accession>
<gene>
    <name evidence="1" type="ORF">L207DRAFT_505884</name>
</gene>
<dbReference type="EMBL" id="KZ613937">
    <property type="protein sequence ID" value="PMD48862.1"/>
    <property type="molecule type" value="Genomic_DNA"/>
</dbReference>
<evidence type="ECO:0000313" key="1">
    <source>
        <dbReference type="EMBL" id="PMD48862.1"/>
    </source>
</evidence>